<dbReference type="InterPro" id="IPR002347">
    <property type="entry name" value="SDR_fam"/>
</dbReference>
<keyword evidence="5" id="KW-1185">Reference proteome</keyword>
<dbReference type="PROSITE" id="PS00061">
    <property type="entry name" value="ADH_SHORT"/>
    <property type="match status" value="1"/>
</dbReference>
<dbReference type="PANTHER" id="PTHR24321:SF8">
    <property type="entry name" value="ESTRADIOL 17-BETA-DEHYDROGENASE 8-RELATED"/>
    <property type="match status" value="1"/>
</dbReference>
<dbReference type="PRINTS" id="PR00081">
    <property type="entry name" value="GDHRDH"/>
</dbReference>
<reference evidence="4 5" key="1">
    <citation type="submission" date="2014-12" db="EMBL/GenBank/DDBJ databases">
        <title>Whole genome sequencing of Sphingobium xenophagum OW59.</title>
        <authorList>
            <person name="Ohta Y."/>
            <person name="Nishi S."/>
            <person name="Hatada Y."/>
        </authorList>
    </citation>
    <scope>NUCLEOTIDE SEQUENCE [LARGE SCALE GENOMIC DNA]</scope>
    <source>
        <strain evidence="4 5">OW59</strain>
    </source>
</reference>
<comment type="similarity">
    <text evidence="1">Belongs to the short-chain dehydrogenases/reductases (SDR) family.</text>
</comment>
<dbReference type="GO" id="GO:0016491">
    <property type="term" value="F:oxidoreductase activity"/>
    <property type="evidence" value="ECO:0007669"/>
    <property type="project" value="UniProtKB-KW"/>
</dbReference>
<gene>
    <name evidence="4" type="ORF">MBESOW_P4329</name>
</gene>
<dbReference type="InterPro" id="IPR036291">
    <property type="entry name" value="NAD(P)-bd_dom_sf"/>
</dbReference>
<evidence type="ECO:0000313" key="5">
    <source>
        <dbReference type="Proteomes" id="UP000290975"/>
    </source>
</evidence>
<dbReference type="EMBL" id="BBQY01000091">
    <property type="protein sequence ID" value="GBH33203.1"/>
    <property type="molecule type" value="Genomic_DNA"/>
</dbReference>
<accession>A0A401J9A3</accession>
<dbReference type="InterPro" id="IPR020904">
    <property type="entry name" value="Sc_DH/Rdtase_CS"/>
</dbReference>
<name>A0A401J9A3_SPHXE</name>
<keyword evidence="2" id="KW-0560">Oxidoreductase</keyword>
<dbReference type="PRINTS" id="PR00080">
    <property type="entry name" value="SDRFAMILY"/>
</dbReference>
<dbReference type="AlphaFoldDB" id="A0A401J9A3"/>
<dbReference type="Pfam" id="PF13561">
    <property type="entry name" value="adh_short_C2"/>
    <property type="match status" value="1"/>
</dbReference>
<organism evidence="4 5">
    <name type="scientific">Sphingobium xenophagum</name>
    <dbReference type="NCBI Taxonomy" id="121428"/>
    <lineage>
        <taxon>Bacteria</taxon>
        <taxon>Pseudomonadati</taxon>
        <taxon>Pseudomonadota</taxon>
        <taxon>Alphaproteobacteria</taxon>
        <taxon>Sphingomonadales</taxon>
        <taxon>Sphingomonadaceae</taxon>
        <taxon>Sphingobium</taxon>
    </lineage>
</organism>
<evidence type="ECO:0000256" key="2">
    <source>
        <dbReference type="ARBA" id="ARBA00023002"/>
    </source>
</evidence>
<dbReference type="Proteomes" id="UP000290975">
    <property type="component" value="Unassembled WGS sequence"/>
</dbReference>
<proteinExistence type="inferred from homology"/>
<sequence>MFATDKLQDAKYTVLAETLPRNRTLRDGCEARIPVEAIDGEELMANGIGTKFALKVVVVTGGTSGIGEACAREFAAEGAEVYALGLNAKASPLSANPSVRVVEMDVTDDKALSNFFAGLNRVDYMVPAAGISVADKEHEPDIFDKVMAVNLTAVMRCCTLGRAKMTGGAIVLIASMYSTFGSSQRPAYAASKGAIVQLTKSLAQSYASAGIRVNAVAPGWIDTPLLAPLKADEQVSEIILGRTPLARFGDPSELAKAIMFLCSNDASFITGATLPVDGGYLTV</sequence>
<evidence type="ECO:0008006" key="6">
    <source>
        <dbReference type="Google" id="ProtNLM"/>
    </source>
</evidence>
<dbReference type="PANTHER" id="PTHR24321">
    <property type="entry name" value="DEHYDROGENASES, SHORT CHAIN"/>
    <property type="match status" value="1"/>
</dbReference>
<comment type="catalytic activity">
    <reaction evidence="3">
        <text>2,5-dichlorocyclohexa-2,5-dien-1,4-diol + NAD(+) = 2,5-dichlorohydroquinone + NADH + H(+)</text>
        <dbReference type="Rhea" id="RHEA:15741"/>
        <dbReference type="ChEBI" id="CHEBI:15378"/>
        <dbReference type="ChEBI" id="CHEBI:27545"/>
        <dbReference type="ChEBI" id="CHEBI:28975"/>
        <dbReference type="ChEBI" id="CHEBI:57540"/>
        <dbReference type="ChEBI" id="CHEBI:57945"/>
    </reaction>
</comment>
<protein>
    <recommendedName>
        <fullName evidence="6">2-deoxy-D-gluconate 3-dehydrogenase</fullName>
    </recommendedName>
</protein>
<dbReference type="FunFam" id="3.40.50.720:FF:000084">
    <property type="entry name" value="Short-chain dehydrogenase reductase"/>
    <property type="match status" value="1"/>
</dbReference>
<evidence type="ECO:0000256" key="3">
    <source>
        <dbReference type="ARBA" id="ARBA00051383"/>
    </source>
</evidence>
<dbReference type="SUPFAM" id="SSF51735">
    <property type="entry name" value="NAD(P)-binding Rossmann-fold domains"/>
    <property type="match status" value="1"/>
</dbReference>
<dbReference type="Gene3D" id="3.40.50.720">
    <property type="entry name" value="NAD(P)-binding Rossmann-like Domain"/>
    <property type="match status" value="1"/>
</dbReference>
<evidence type="ECO:0000256" key="1">
    <source>
        <dbReference type="ARBA" id="ARBA00006484"/>
    </source>
</evidence>
<dbReference type="CDD" id="cd05233">
    <property type="entry name" value="SDR_c"/>
    <property type="match status" value="1"/>
</dbReference>
<comment type="caution">
    <text evidence="4">The sequence shown here is derived from an EMBL/GenBank/DDBJ whole genome shotgun (WGS) entry which is preliminary data.</text>
</comment>
<evidence type="ECO:0000313" key="4">
    <source>
        <dbReference type="EMBL" id="GBH33203.1"/>
    </source>
</evidence>